<dbReference type="PROSITE" id="PS51257">
    <property type="entry name" value="PROKAR_LIPOPROTEIN"/>
    <property type="match status" value="1"/>
</dbReference>
<dbReference type="RefSeq" id="WP_222198955.1">
    <property type="nucleotide sequence ID" value="NZ_JAIMFO010000004.1"/>
</dbReference>
<protein>
    <submittedName>
        <fullName evidence="1">Uncharacterized protein</fullName>
    </submittedName>
</protein>
<comment type="caution">
    <text evidence="1">The sequence shown here is derived from an EMBL/GenBank/DDBJ whole genome shotgun (WGS) entry which is preliminary data.</text>
</comment>
<dbReference type="Proteomes" id="UP000700908">
    <property type="component" value="Unassembled WGS sequence"/>
</dbReference>
<keyword evidence="2" id="KW-1185">Reference proteome</keyword>
<proteinExistence type="predicted"/>
<evidence type="ECO:0000313" key="1">
    <source>
        <dbReference type="EMBL" id="MBY4797226.1"/>
    </source>
</evidence>
<evidence type="ECO:0000313" key="2">
    <source>
        <dbReference type="Proteomes" id="UP000700908"/>
    </source>
</evidence>
<gene>
    <name evidence="1" type="ORF">K6V98_02450</name>
</gene>
<organism evidence="1 2">
    <name type="scientific">Collinsella ureilytica</name>
    <dbReference type="NCBI Taxonomy" id="2869515"/>
    <lineage>
        <taxon>Bacteria</taxon>
        <taxon>Bacillati</taxon>
        <taxon>Actinomycetota</taxon>
        <taxon>Coriobacteriia</taxon>
        <taxon>Coriobacteriales</taxon>
        <taxon>Coriobacteriaceae</taxon>
        <taxon>Collinsella</taxon>
    </lineage>
</organism>
<dbReference type="EMBL" id="JAIMFO010000004">
    <property type="protein sequence ID" value="MBY4797226.1"/>
    <property type="molecule type" value="Genomic_DNA"/>
</dbReference>
<accession>A0ABS7MJG1</accession>
<sequence>MSGRVRVWLPPAAALTCACAILVWLHPGTGDDIPSTLEQDVERVQEALDAPARSSSQASFLDDLAQIESRHASEAVPLGWEEAKSLPETAEMLLTSYRDAGGYTLKTSGYLDIHGNIWGALIRAATGSVDLVMVHADEADELSSVRVLRIAFQGVGVQ</sequence>
<name>A0ABS7MJG1_9ACTN</name>
<reference evidence="1 2" key="1">
    <citation type="submission" date="2021-08" db="EMBL/GenBank/DDBJ databases">
        <title>Collinsella faecalis sp. nov. isolated from swine faeces.</title>
        <authorList>
            <person name="Oh B.S."/>
            <person name="Lee J.H."/>
        </authorList>
    </citation>
    <scope>NUCLEOTIDE SEQUENCE [LARGE SCALE GENOMIC DNA]</scope>
    <source>
        <strain evidence="1 2">AGMB00827</strain>
    </source>
</reference>